<dbReference type="Gramene" id="FCD_00028005-RA">
    <property type="protein sequence ID" value="FCD_00028005-RA:cds"/>
    <property type="gene ID" value="FCD_00028005"/>
</dbReference>
<evidence type="ECO:0000256" key="1">
    <source>
        <dbReference type="SAM" id="MobiDB-lite"/>
    </source>
</evidence>
<name>A0AA88DT15_FICCA</name>
<gene>
    <name evidence="2" type="ORF">TIFTF001_030254</name>
</gene>
<dbReference type="EMBL" id="BTGU01000107">
    <property type="protein sequence ID" value="GMN61166.1"/>
    <property type="molecule type" value="Genomic_DNA"/>
</dbReference>
<feature type="region of interest" description="Disordered" evidence="1">
    <location>
        <begin position="28"/>
        <end position="47"/>
    </location>
</feature>
<protein>
    <submittedName>
        <fullName evidence="2">Uncharacterized protein</fullName>
    </submittedName>
</protein>
<feature type="compositionally biased region" description="Basic residues" evidence="1">
    <location>
        <begin position="30"/>
        <end position="39"/>
    </location>
</feature>
<keyword evidence="3" id="KW-1185">Reference proteome</keyword>
<sequence>MAAAQSAPAAASRGSTWIGLNWRLTQASERKRRKRKKREKWGSTERVSGSWRRKGKILIEEQWRERKGLRFRERFEI</sequence>
<organism evidence="2 3">
    <name type="scientific">Ficus carica</name>
    <name type="common">Common fig</name>
    <dbReference type="NCBI Taxonomy" id="3494"/>
    <lineage>
        <taxon>Eukaryota</taxon>
        <taxon>Viridiplantae</taxon>
        <taxon>Streptophyta</taxon>
        <taxon>Embryophyta</taxon>
        <taxon>Tracheophyta</taxon>
        <taxon>Spermatophyta</taxon>
        <taxon>Magnoliopsida</taxon>
        <taxon>eudicotyledons</taxon>
        <taxon>Gunneridae</taxon>
        <taxon>Pentapetalae</taxon>
        <taxon>rosids</taxon>
        <taxon>fabids</taxon>
        <taxon>Rosales</taxon>
        <taxon>Moraceae</taxon>
        <taxon>Ficeae</taxon>
        <taxon>Ficus</taxon>
    </lineage>
</organism>
<comment type="caution">
    <text evidence="2">The sequence shown here is derived from an EMBL/GenBank/DDBJ whole genome shotgun (WGS) entry which is preliminary data.</text>
</comment>
<reference evidence="2" key="1">
    <citation type="submission" date="2023-07" db="EMBL/GenBank/DDBJ databases">
        <title>draft genome sequence of fig (Ficus carica).</title>
        <authorList>
            <person name="Takahashi T."/>
            <person name="Nishimura K."/>
        </authorList>
    </citation>
    <scope>NUCLEOTIDE SEQUENCE</scope>
</reference>
<accession>A0AA88DT15</accession>
<dbReference type="Proteomes" id="UP001187192">
    <property type="component" value="Unassembled WGS sequence"/>
</dbReference>
<proteinExistence type="predicted"/>
<dbReference type="AlphaFoldDB" id="A0AA88DT15"/>
<evidence type="ECO:0000313" key="2">
    <source>
        <dbReference type="EMBL" id="GMN61166.1"/>
    </source>
</evidence>
<evidence type="ECO:0000313" key="3">
    <source>
        <dbReference type="Proteomes" id="UP001187192"/>
    </source>
</evidence>